<evidence type="ECO:0000313" key="2">
    <source>
        <dbReference type="EMBL" id="KAF7233977.1"/>
    </source>
</evidence>
<keyword evidence="1" id="KW-0732">Signal</keyword>
<reference evidence="2" key="1">
    <citation type="submission" date="2019-07" db="EMBL/GenBank/DDBJ databases">
        <title>Annotation for the trematode Paragonimus miyazaki's.</title>
        <authorList>
            <person name="Choi Y.-J."/>
        </authorList>
    </citation>
    <scope>NUCLEOTIDE SEQUENCE</scope>
    <source>
        <strain evidence="2">Japan</strain>
    </source>
</reference>
<organism evidence="2 3">
    <name type="scientific">Paragonimus skrjabini miyazakii</name>
    <dbReference type="NCBI Taxonomy" id="59628"/>
    <lineage>
        <taxon>Eukaryota</taxon>
        <taxon>Metazoa</taxon>
        <taxon>Spiralia</taxon>
        <taxon>Lophotrochozoa</taxon>
        <taxon>Platyhelminthes</taxon>
        <taxon>Trematoda</taxon>
        <taxon>Digenea</taxon>
        <taxon>Plagiorchiida</taxon>
        <taxon>Troglotremata</taxon>
        <taxon>Troglotrematidae</taxon>
        <taxon>Paragonimus</taxon>
    </lineage>
</organism>
<proteinExistence type="predicted"/>
<dbReference type="Proteomes" id="UP000822476">
    <property type="component" value="Unassembled WGS sequence"/>
</dbReference>
<evidence type="ECO:0008006" key="4">
    <source>
        <dbReference type="Google" id="ProtNLM"/>
    </source>
</evidence>
<feature type="signal peptide" evidence="1">
    <location>
        <begin position="1"/>
        <end position="19"/>
    </location>
</feature>
<feature type="chain" id="PRO_5035900330" description="C-type lectin" evidence="1">
    <location>
        <begin position="20"/>
        <end position="203"/>
    </location>
</feature>
<name>A0A8S9YHL9_9TREM</name>
<gene>
    <name evidence="2" type="ORF">EG68_12030</name>
</gene>
<dbReference type="EMBL" id="JTDE01014867">
    <property type="protein sequence ID" value="KAF7233977.1"/>
    <property type="molecule type" value="Genomic_DNA"/>
</dbReference>
<accession>A0A8S9YHL9</accession>
<sequence>MHLLRIVLLVVASHETSNATCPLQFTAVTTDVCATRVGQSQSFCGAATQCAQLGKNINATVFLIGRNAPKLAVKGLSHWTGVNQLLVYRNDMKTGWYDTNPNTPQYTTGSDFQWQGTQPEGYEAVTYYAQSIGKFGDFPIATGYDPLPVFCEYGGPLATVSKSIKFRSDFPVLLANFVQQNPLFYGCFSEILPSVTPIQCAFA</sequence>
<dbReference type="AlphaFoldDB" id="A0A8S9YHL9"/>
<dbReference type="OrthoDB" id="6240472at2759"/>
<comment type="caution">
    <text evidence="2">The sequence shown here is derived from an EMBL/GenBank/DDBJ whole genome shotgun (WGS) entry which is preliminary data.</text>
</comment>
<keyword evidence="3" id="KW-1185">Reference proteome</keyword>
<protein>
    <recommendedName>
        <fullName evidence="4">C-type lectin</fullName>
    </recommendedName>
</protein>
<evidence type="ECO:0000256" key="1">
    <source>
        <dbReference type="SAM" id="SignalP"/>
    </source>
</evidence>
<evidence type="ECO:0000313" key="3">
    <source>
        <dbReference type="Proteomes" id="UP000822476"/>
    </source>
</evidence>